<feature type="transmembrane region" description="Helical" evidence="1">
    <location>
        <begin position="74"/>
        <end position="97"/>
    </location>
</feature>
<evidence type="ECO:0000256" key="1">
    <source>
        <dbReference type="SAM" id="Phobius"/>
    </source>
</evidence>
<reference evidence="2 3" key="1">
    <citation type="submission" date="2023-05" db="EMBL/GenBank/DDBJ databases">
        <title>Gordonibacter KGMB12511T sp. nov., isolated from faeces of healthy Korean.</title>
        <authorList>
            <person name="Kim H.S."/>
            <person name="Kim J.-S."/>
            <person name="Suh M.K."/>
            <person name="Eom M.K."/>
            <person name="Do H.E."/>
            <person name="Lee J.-S."/>
        </authorList>
    </citation>
    <scope>NUCLEOTIDE SEQUENCE [LARGE SCALE GENOMIC DNA]</scope>
    <source>
        <strain evidence="2 3">KGMB12511</strain>
    </source>
</reference>
<name>A0ABT7DMR0_9ACTN</name>
<sequence length="308" mass="33328">MGYFNAAWQDIKNSPGWFGKLVVLGLVSLIPIFGWIVVYGYLYGWGRDIAWGVHAPLPAHVFGNEDGRLYSRGFFVMVIGLVCSLAPWLVDVVAMMLTGSSAWGWHYGGHFSFPFGMASGVVGLVLFALSLAAMLFAVLFFWAGSMRMSIYGRLSAGFQLGRLWSMLRRDFNGMLRILGMAVLLMFFLSVAVTIFIIVVVVVGMLVGFIATGGNLNINANHPGAAIMGMIFTIGGVAVILALLAGFASSVMTVFITAMITRALGYWTRQFDVPAWRGQDDPMPFELAGAVGSFGGPGQQPPYGQPPLR</sequence>
<protein>
    <submittedName>
        <fullName evidence="2">DUF4013 domain-containing protein</fullName>
    </submittedName>
</protein>
<dbReference type="EMBL" id="JASJEU010000014">
    <property type="protein sequence ID" value="MDJ1650830.1"/>
    <property type="molecule type" value="Genomic_DNA"/>
</dbReference>
<comment type="caution">
    <text evidence="2">The sequence shown here is derived from an EMBL/GenBank/DDBJ whole genome shotgun (WGS) entry which is preliminary data.</text>
</comment>
<evidence type="ECO:0000313" key="3">
    <source>
        <dbReference type="Proteomes" id="UP001232750"/>
    </source>
</evidence>
<dbReference type="InterPro" id="IPR025098">
    <property type="entry name" value="DUF4013"/>
</dbReference>
<gene>
    <name evidence="2" type="ORF">QNJ86_08445</name>
</gene>
<dbReference type="Proteomes" id="UP001232750">
    <property type="component" value="Unassembled WGS sequence"/>
</dbReference>
<feature type="transmembrane region" description="Helical" evidence="1">
    <location>
        <begin position="230"/>
        <end position="259"/>
    </location>
</feature>
<evidence type="ECO:0000313" key="2">
    <source>
        <dbReference type="EMBL" id="MDJ1650830.1"/>
    </source>
</evidence>
<organism evidence="2 3">
    <name type="scientific">Gordonibacter faecis</name>
    <dbReference type="NCBI Taxonomy" id="3047475"/>
    <lineage>
        <taxon>Bacteria</taxon>
        <taxon>Bacillati</taxon>
        <taxon>Actinomycetota</taxon>
        <taxon>Coriobacteriia</taxon>
        <taxon>Eggerthellales</taxon>
        <taxon>Eggerthellaceae</taxon>
        <taxon>Gordonibacter</taxon>
    </lineage>
</organism>
<dbReference type="Pfam" id="PF13197">
    <property type="entry name" value="DUF4013"/>
    <property type="match status" value="1"/>
</dbReference>
<dbReference type="RefSeq" id="WP_283832171.1">
    <property type="nucleotide sequence ID" value="NZ_JASJEU010000014.1"/>
</dbReference>
<proteinExistence type="predicted"/>
<keyword evidence="1" id="KW-0472">Membrane</keyword>
<keyword evidence="1" id="KW-0812">Transmembrane</keyword>
<keyword evidence="1" id="KW-1133">Transmembrane helix</keyword>
<keyword evidence="3" id="KW-1185">Reference proteome</keyword>
<feature type="transmembrane region" description="Helical" evidence="1">
    <location>
        <begin position="117"/>
        <end position="143"/>
    </location>
</feature>
<feature type="transmembrane region" description="Helical" evidence="1">
    <location>
        <begin position="177"/>
        <end position="210"/>
    </location>
</feature>
<accession>A0ABT7DMR0</accession>
<feature type="transmembrane region" description="Helical" evidence="1">
    <location>
        <begin position="21"/>
        <end position="42"/>
    </location>
</feature>